<keyword evidence="2" id="KW-0472">Membrane</keyword>
<feature type="transmembrane region" description="Helical" evidence="2">
    <location>
        <begin position="375"/>
        <end position="394"/>
    </location>
</feature>
<dbReference type="EMBL" id="CP163431">
    <property type="protein sequence ID" value="XDQ03811.1"/>
    <property type="molecule type" value="Genomic_DNA"/>
</dbReference>
<dbReference type="AlphaFoldDB" id="A0AB39MBE7"/>
<evidence type="ECO:0000313" key="3">
    <source>
        <dbReference type="EMBL" id="XDQ03811.1"/>
    </source>
</evidence>
<protein>
    <submittedName>
        <fullName evidence="3">Uncharacterized protein</fullName>
    </submittedName>
</protein>
<evidence type="ECO:0000256" key="2">
    <source>
        <dbReference type="SAM" id="Phobius"/>
    </source>
</evidence>
<name>A0AB39MBE7_9ACTN</name>
<feature type="compositionally biased region" description="Low complexity" evidence="1">
    <location>
        <begin position="318"/>
        <end position="345"/>
    </location>
</feature>
<keyword evidence="2" id="KW-1133">Transmembrane helix</keyword>
<proteinExistence type="predicted"/>
<reference evidence="3" key="1">
    <citation type="submission" date="2024-07" db="EMBL/GenBank/DDBJ databases">
        <authorList>
            <person name="Yu S.T."/>
        </authorList>
    </citation>
    <scope>NUCLEOTIDE SEQUENCE</scope>
    <source>
        <strain evidence="3">R08</strain>
    </source>
</reference>
<dbReference type="RefSeq" id="WP_369189592.1">
    <property type="nucleotide sequence ID" value="NZ_CP163431.1"/>
</dbReference>
<organism evidence="3">
    <name type="scientific">Streptomyces sp. R08</name>
    <dbReference type="NCBI Taxonomy" id="3238624"/>
    <lineage>
        <taxon>Bacteria</taxon>
        <taxon>Bacillati</taxon>
        <taxon>Actinomycetota</taxon>
        <taxon>Actinomycetes</taxon>
        <taxon>Kitasatosporales</taxon>
        <taxon>Streptomycetaceae</taxon>
        <taxon>Streptomyces</taxon>
    </lineage>
</organism>
<feature type="compositionally biased region" description="Low complexity" evidence="1">
    <location>
        <begin position="158"/>
        <end position="188"/>
    </location>
</feature>
<feature type="compositionally biased region" description="Polar residues" evidence="1">
    <location>
        <begin position="39"/>
        <end position="55"/>
    </location>
</feature>
<feature type="region of interest" description="Disordered" evidence="1">
    <location>
        <begin position="150"/>
        <end position="371"/>
    </location>
</feature>
<feature type="region of interest" description="Disordered" evidence="1">
    <location>
        <begin position="1"/>
        <end position="122"/>
    </location>
</feature>
<sequence length="574" mass="57932">MTQSGQGEEPSARPAREGIVLPSDGGEPLLPGMTGGRGNQQSAGQPSIAPPTSGQSWGGPWGPDQQDQQQHQSPAPPPGQGWGEQQWGAAPEQPAWGAQDGIPGQPGALPEESAQHAAYGVQQQSYAQEYPSGYAQEPAAGYVGAGYAAEQPPAIPQGAAQNYGYGYGSSASEGHQPSSSSLPAAFPSAPLPPADEGATQYIPPVANVPGDEGATQFLPPVPAAPMDEGATQFLPPVTSGALPPEVPAGPMPQDAHPDAQPTQFLPPVPAQGTAPGYGVRPGGPDDRQPPAEFDNLFRSDAGGEQAAGSTQQMPRFQQPPRAEQQGQQGYGQGQPPYGQQGYAQPSYAPPGDGGGRRGAQGDDGGRGGRRSRVPLIAGVGIGIAILGVGAGALLSGGGGKSDDNKTVAATSAATDGSSSSGADAAKEQAVALDKLLADSGSSRASVINAVGNVKACNKLGESASDLRDAAKQRGELVTKLSQLSVDKLPDNAALTTALTSAWKASASADNHYATWADQAAGKHGCKKGQARTTAQTGAGNAASGVASNQKVKAAALWNTIAKTYGLTQRQPTQL</sequence>
<keyword evidence="2" id="KW-0812">Transmembrane</keyword>
<evidence type="ECO:0000256" key="1">
    <source>
        <dbReference type="SAM" id="MobiDB-lite"/>
    </source>
</evidence>
<accession>A0AB39MBE7</accession>
<feature type="compositionally biased region" description="Low complexity" evidence="1">
    <location>
        <begin position="62"/>
        <end position="73"/>
    </location>
</feature>
<gene>
    <name evidence="3" type="ORF">AB5J58_28265</name>
</gene>